<reference evidence="1" key="1">
    <citation type="submission" date="2021-12" db="EMBL/GenBank/DDBJ databases">
        <title>Comparative genomics, transcriptomics and evolutionary studies reveal genomic signatures of adaptation to plant cell wall in hemibiotrophic fungi.</title>
        <authorList>
            <consortium name="DOE Joint Genome Institute"/>
            <person name="Baroncelli R."/>
            <person name="Diaz J.F."/>
            <person name="Benocci T."/>
            <person name="Peng M."/>
            <person name="Battaglia E."/>
            <person name="Haridas S."/>
            <person name="Andreopoulos W."/>
            <person name="Labutti K."/>
            <person name="Pangilinan J."/>
            <person name="Floch G.L."/>
            <person name="Makela M.R."/>
            <person name="Henrissat B."/>
            <person name="Grigoriev I.V."/>
            <person name="Crouch J.A."/>
            <person name="De Vries R.P."/>
            <person name="Sukno S.A."/>
            <person name="Thon M.R."/>
        </authorList>
    </citation>
    <scope>NUCLEOTIDE SEQUENCE</scope>
    <source>
        <strain evidence="1">CBS 112980</strain>
    </source>
</reference>
<evidence type="ECO:0000313" key="2">
    <source>
        <dbReference type="Proteomes" id="UP001244207"/>
    </source>
</evidence>
<name>A0AAD8UNQ7_GLOAC</name>
<sequence>MKTSIRALIQSNAEMTRLDDMGFAHRHHRTQDHSVAMGPSLNARCCRVLSTTRTPIPRTKVLALVSAFTMRPMDDTLVRRYDAHTPHHPWLFYFMRRRLCHCVVYDVFKVCHVCDIFDRESGGGA</sequence>
<proteinExistence type="predicted"/>
<dbReference type="Proteomes" id="UP001244207">
    <property type="component" value="Unassembled WGS sequence"/>
</dbReference>
<protein>
    <submittedName>
        <fullName evidence="1">Uncharacterized protein</fullName>
    </submittedName>
</protein>
<dbReference type="AlphaFoldDB" id="A0AAD8UNQ7"/>
<dbReference type="GeneID" id="85392142"/>
<organism evidence="1 2">
    <name type="scientific">Glomerella acutata</name>
    <name type="common">Colletotrichum acutatum</name>
    <dbReference type="NCBI Taxonomy" id="27357"/>
    <lineage>
        <taxon>Eukaryota</taxon>
        <taxon>Fungi</taxon>
        <taxon>Dikarya</taxon>
        <taxon>Ascomycota</taxon>
        <taxon>Pezizomycotina</taxon>
        <taxon>Sordariomycetes</taxon>
        <taxon>Hypocreomycetidae</taxon>
        <taxon>Glomerellales</taxon>
        <taxon>Glomerellaceae</taxon>
        <taxon>Colletotrichum</taxon>
        <taxon>Colletotrichum acutatum species complex</taxon>
    </lineage>
</organism>
<dbReference type="EMBL" id="JAHMHS010000046">
    <property type="protein sequence ID" value="KAK1724928.1"/>
    <property type="molecule type" value="Genomic_DNA"/>
</dbReference>
<accession>A0AAD8UNQ7</accession>
<gene>
    <name evidence="1" type="ORF">BDZ83DRAFT_621185</name>
</gene>
<dbReference type="RefSeq" id="XP_060364983.1">
    <property type="nucleotide sequence ID" value="XM_060508243.1"/>
</dbReference>
<evidence type="ECO:0000313" key="1">
    <source>
        <dbReference type="EMBL" id="KAK1724928.1"/>
    </source>
</evidence>
<comment type="caution">
    <text evidence="1">The sequence shown here is derived from an EMBL/GenBank/DDBJ whole genome shotgun (WGS) entry which is preliminary data.</text>
</comment>
<keyword evidence="2" id="KW-1185">Reference proteome</keyword>